<gene>
    <name evidence="8" type="ORF">O9H85_00300</name>
</gene>
<evidence type="ECO:0000259" key="7">
    <source>
        <dbReference type="PROSITE" id="PS50893"/>
    </source>
</evidence>
<keyword evidence="3" id="KW-0547">Nucleotide-binding</keyword>
<dbReference type="Gene3D" id="2.40.50.100">
    <property type="match status" value="1"/>
</dbReference>
<evidence type="ECO:0000256" key="6">
    <source>
        <dbReference type="ARBA" id="ARBA00023136"/>
    </source>
</evidence>
<dbReference type="SMART" id="SM00382">
    <property type="entry name" value="AAA"/>
    <property type="match status" value="1"/>
</dbReference>
<sequence length="385" mass="43074">MHNQFGIRFEAVRKTFGAETIIPSLDLDIISGERLVLLGPSGCGKTTIMRLIAGLEQVSSGDIYMGGKKVNGMDASERNVSMVFQNYALYPHMTVFDNMAFSLKLRKVPKTEMTRRIQEIADKLELGHLLKRKPRELSGGQRQRVALGRAIAQQSPYFLLDEPLSNLDAQLRTNARNELVELHETYPTTMIYVTHDQVEAMTIGHRIAVLRKGQVQQISSPDDIYNRPANKFVATFIGNPPMNVVSVQMSDNGLLFAEQEIILPNVIRAELVRQSGRQVLLGIRPEALKLQLGVEPRSSGFSVKGEYLRTEYLGAQYVHHVAVQQQRLLIATPTPAGVSPHSNVTITASFEHLHFFDAGEGEQRIALFERDRSQNTEYLPQGIAQ</sequence>
<dbReference type="InterPro" id="IPR003439">
    <property type="entry name" value="ABC_transporter-like_ATP-bd"/>
</dbReference>
<dbReference type="EMBL" id="JAQAGZ010000001">
    <property type="protein sequence ID" value="MCZ8510902.1"/>
    <property type="molecule type" value="Genomic_DNA"/>
</dbReference>
<evidence type="ECO:0000256" key="1">
    <source>
        <dbReference type="ARBA" id="ARBA00022448"/>
    </source>
</evidence>
<proteinExistence type="predicted"/>
<dbReference type="InterPro" id="IPR017871">
    <property type="entry name" value="ABC_transporter-like_CS"/>
</dbReference>
<dbReference type="InterPro" id="IPR040582">
    <property type="entry name" value="OB_MalK-like"/>
</dbReference>
<evidence type="ECO:0000256" key="4">
    <source>
        <dbReference type="ARBA" id="ARBA00022840"/>
    </source>
</evidence>
<evidence type="ECO:0000256" key="3">
    <source>
        <dbReference type="ARBA" id="ARBA00022741"/>
    </source>
</evidence>
<evidence type="ECO:0000256" key="5">
    <source>
        <dbReference type="ARBA" id="ARBA00022967"/>
    </source>
</evidence>
<dbReference type="PANTHER" id="PTHR43875">
    <property type="entry name" value="MALTODEXTRIN IMPORT ATP-BINDING PROTEIN MSMX"/>
    <property type="match status" value="1"/>
</dbReference>
<dbReference type="Gene3D" id="3.40.50.300">
    <property type="entry name" value="P-loop containing nucleotide triphosphate hydrolases"/>
    <property type="match status" value="1"/>
</dbReference>
<dbReference type="PANTHER" id="PTHR43875:SF15">
    <property type="entry name" value="TREHALOSE IMPORT ATP-BINDING PROTEIN SUGC"/>
    <property type="match status" value="1"/>
</dbReference>
<keyword evidence="5" id="KW-1278">Translocase</keyword>
<dbReference type="SUPFAM" id="SSF52540">
    <property type="entry name" value="P-loop containing nucleoside triphosphate hydrolases"/>
    <property type="match status" value="1"/>
</dbReference>
<dbReference type="GO" id="GO:0005524">
    <property type="term" value="F:ATP binding"/>
    <property type="evidence" value="ECO:0007669"/>
    <property type="project" value="UniProtKB-KW"/>
</dbReference>
<dbReference type="Pfam" id="PF17912">
    <property type="entry name" value="OB_MalK"/>
    <property type="match status" value="1"/>
</dbReference>
<name>A0ABT4Q261_9BACL</name>
<keyword evidence="6" id="KW-0472">Membrane</keyword>
<dbReference type="Pfam" id="PF00005">
    <property type="entry name" value="ABC_tran"/>
    <property type="match status" value="1"/>
</dbReference>
<dbReference type="InterPro" id="IPR003593">
    <property type="entry name" value="AAA+_ATPase"/>
</dbReference>
<keyword evidence="1" id="KW-0813">Transport</keyword>
<evidence type="ECO:0000313" key="9">
    <source>
        <dbReference type="Proteomes" id="UP001527882"/>
    </source>
</evidence>
<dbReference type="SUPFAM" id="SSF50331">
    <property type="entry name" value="MOP-like"/>
    <property type="match status" value="1"/>
</dbReference>
<dbReference type="InterPro" id="IPR012340">
    <property type="entry name" value="NA-bd_OB-fold"/>
</dbReference>
<reference evidence="8 9" key="1">
    <citation type="submission" date="2022-12" db="EMBL/GenBank/DDBJ databases">
        <title>Draft genome sequence of Paenibacillus sp. dW9.</title>
        <authorList>
            <person name="Choi E.-W."/>
            <person name="Kim D.-U."/>
        </authorList>
    </citation>
    <scope>NUCLEOTIDE SEQUENCE [LARGE SCALE GENOMIC DNA]</scope>
    <source>
        <strain evidence="9">dW9</strain>
    </source>
</reference>
<dbReference type="InterPro" id="IPR008995">
    <property type="entry name" value="Mo/tungstate-bd_C_term_dom"/>
</dbReference>
<protein>
    <submittedName>
        <fullName evidence="8">ABC transporter ATP-binding protein</fullName>
    </submittedName>
</protein>
<organism evidence="8 9">
    <name type="scientific">Paenibacillus gyeongsangnamensis</name>
    <dbReference type="NCBI Taxonomy" id="3388067"/>
    <lineage>
        <taxon>Bacteria</taxon>
        <taxon>Bacillati</taxon>
        <taxon>Bacillota</taxon>
        <taxon>Bacilli</taxon>
        <taxon>Bacillales</taxon>
        <taxon>Paenibacillaceae</taxon>
        <taxon>Paenibacillus</taxon>
    </lineage>
</organism>
<dbReference type="RefSeq" id="WP_269879277.1">
    <property type="nucleotide sequence ID" value="NZ_JAQAGZ010000001.1"/>
</dbReference>
<accession>A0ABT4Q261</accession>
<dbReference type="Gene3D" id="2.40.50.140">
    <property type="entry name" value="Nucleic acid-binding proteins"/>
    <property type="match status" value="1"/>
</dbReference>
<feature type="domain" description="ABC transporter" evidence="7">
    <location>
        <begin position="7"/>
        <end position="237"/>
    </location>
</feature>
<dbReference type="PROSITE" id="PS00211">
    <property type="entry name" value="ABC_TRANSPORTER_1"/>
    <property type="match status" value="1"/>
</dbReference>
<dbReference type="CDD" id="cd03301">
    <property type="entry name" value="ABC_MalK_N"/>
    <property type="match status" value="1"/>
</dbReference>
<dbReference type="Proteomes" id="UP001527882">
    <property type="component" value="Unassembled WGS sequence"/>
</dbReference>
<keyword evidence="2" id="KW-1003">Cell membrane</keyword>
<comment type="caution">
    <text evidence="8">The sequence shown here is derived from an EMBL/GenBank/DDBJ whole genome shotgun (WGS) entry which is preliminary data.</text>
</comment>
<dbReference type="InterPro" id="IPR027417">
    <property type="entry name" value="P-loop_NTPase"/>
</dbReference>
<evidence type="ECO:0000256" key="2">
    <source>
        <dbReference type="ARBA" id="ARBA00022475"/>
    </source>
</evidence>
<keyword evidence="9" id="KW-1185">Reference proteome</keyword>
<dbReference type="InterPro" id="IPR015855">
    <property type="entry name" value="ABC_transpr_MalK-like"/>
</dbReference>
<evidence type="ECO:0000313" key="8">
    <source>
        <dbReference type="EMBL" id="MCZ8510902.1"/>
    </source>
</evidence>
<keyword evidence="4 8" id="KW-0067">ATP-binding</keyword>
<dbReference type="InterPro" id="IPR047641">
    <property type="entry name" value="ABC_transpr_MalK/UgpC-like"/>
</dbReference>
<dbReference type="PROSITE" id="PS50893">
    <property type="entry name" value="ABC_TRANSPORTER_2"/>
    <property type="match status" value="1"/>
</dbReference>